<dbReference type="PANTHER" id="PTHR43841:SF3">
    <property type="entry name" value="(3R)-HYDROXYACYL-ACP DEHYDRATASE SUBUNIT HADB"/>
    <property type="match status" value="1"/>
</dbReference>
<dbReference type="InterPro" id="IPR002539">
    <property type="entry name" value="MaoC-like_dom"/>
</dbReference>
<organism evidence="2 3">
    <name type="scientific">Photobacterium rosenbergii</name>
    <dbReference type="NCBI Taxonomy" id="294936"/>
    <lineage>
        <taxon>Bacteria</taxon>
        <taxon>Pseudomonadati</taxon>
        <taxon>Pseudomonadota</taxon>
        <taxon>Gammaproteobacteria</taxon>
        <taxon>Vibrionales</taxon>
        <taxon>Vibrionaceae</taxon>
        <taxon>Photobacterium</taxon>
    </lineage>
</organism>
<feature type="domain" description="MaoC-like" evidence="1">
    <location>
        <begin position="181"/>
        <end position="238"/>
    </location>
</feature>
<protein>
    <submittedName>
        <fullName evidence="2">MaoC/PaaZ C-terminal domain-containing protein</fullName>
    </submittedName>
</protein>
<accession>A0ABU3ZGQ1</accession>
<sequence>MTTIRIKQNQLPSSVSLLAKAMLTKGCEPLPSINVAIDGFTFDRDNVNRYNECCGLPQGKLSLPYLFVATQPAQLLLLTHPTVSLKLLGLIHTHVSFHQQIPLQIGKAYDFTLGVIECIQTEKGLEFELEGRFSLDGVYQASYRSRCLLRGKPPASNNRKKPTEFTDNVEEQSAAWMRLETLSLTPKMARGYAAVSGDYNPIHLHGLTAKPFGFKAPIIHGMYSVARMFAAIEPPISHAEFTFRRPAFLPSAAELEICEREVGKGELRLINSEGKPLVEAQYR</sequence>
<evidence type="ECO:0000313" key="3">
    <source>
        <dbReference type="Proteomes" id="UP001186452"/>
    </source>
</evidence>
<comment type="caution">
    <text evidence="2">The sequence shown here is derived from an EMBL/GenBank/DDBJ whole genome shotgun (WGS) entry which is preliminary data.</text>
</comment>
<evidence type="ECO:0000259" key="1">
    <source>
        <dbReference type="Pfam" id="PF01575"/>
    </source>
</evidence>
<name>A0ABU3ZGQ1_9GAMM</name>
<dbReference type="Gene3D" id="3.10.129.10">
    <property type="entry name" value="Hotdog Thioesterase"/>
    <property type="match status" value="1"/>
</dbReference>
<dbReference type="EMBL" id="JAWJZI010000003">
    <property type="protein sequence ID" value="MDV5169290.1"/>
    <property type="molecule type" value="Genomic_DNA"/>
</dbReference>
<evidence type="ECO:0000313" key="2">
    <source>
        <dbReference type="EMBL" id="MDV5169290.1"/>
    </source>
</evidence>
<proteinExistence type="predicted"/>
<reference evidence="2 3" key="1">
    <citation type="submission" date="2023-10" db="EMBL/GenBank/DDBJ databases">
        <title>Marine bacteria isolated from horseshoe crab.</title>
        <authorList>
            <person name="Cheng T.H."/>
        </authorList>
    </citation>
    <scope>NUCLEOTIDE SEQUENCE [LARGE SCALE GENOMIC DNA]</scope>
    <source>
        <strain evidence="2 3">HSC6</strain>
    </source>
</reference>
<dbReference type="RefSeq" id="WP_317522042.1">
    <property type="nucleotide sequence ID" value="NZ_JAWJZI010000003.1"/>
</dbReference>
<keyword evidence="3" id="KW-1185">Reference proteome</keyword>
<gene>
    <name evidence="2" type="ORF">R2X38_09805</name>
</gene>
<dbReference type="SUPFAM" id="SSF54637">
    <property type="entry name" value="Thioesterase/thiol ester dehydrase-isomerase"/>
    <property type="match status" value="1"/>
</dbReference>
<dbReference type="Pfam" id="PF01575">
    <property type="entry name" value="MaoC_dehydratas"/>
    <property type="match status" value="1"/>
</dbReference>
<dbReference type="PANTHER" id="PTHR43841">
    <property type="entry name" value="3-HYDROXYACYL-THIOESTER DEHYDRATASE HTDX-RELATED"/>
    <property type="match status" value="1"/>
</dbReference>
<dbReference type="Proteomes" id="UP001186452">
    <property type="component" value="Unassembled WGS sequence"/>
</dbReference>
<dbReference type="InterPro" id="IPR029069">
    <property type="entry name" value="HotDog_dom_sf"/>
</dbReference>